<dbReference type="PANTHER" id="PTHR42723">
    <property type="entry name" value="CHLOROPHYLL SYNTHASE"/>
    <property type="match status" value="1"/>
</dbReference>
<comment type="subcellular location">
    <subcellularLocation>
        <location evidence="1">Membrane</location>
        <topology evidence="1">Multi-pass membrane protein</topology>
    </subcellularLocation>
</comment>
<keyword evidence="4 5" id="KW-0472">Membrane</keyword>
<keyword evidence="6" id="KW-0808">Transferase</keyword>
<dbReference type="AlphaFoldDB" id="A0A433CWK2"/>
<name>A0A433CWK2_9FUNG</name>
<evidence type="ECO:0000313" key="6">
    <source>
        <dbReference type="EMBL" id="RUP42961.1"/>
    </source>
</evidence>
<dbReference type="InterPro" id="IPR044878">
    <property type="entry name" value="UbiA_sf"/>
</dbReference>
<dbReference type="Gene3D" id="1.10.357.140">
    <property type="entry name" value="UbiA prenyltransferase"/>
    <property type="match status" value="1"/>
</dbReference>
<accession>A0A433CWK2</accession>
<evidence type="ECO:0000256" key="5">
    <source>
        <dbReference type="SAM" id="Phobius"/>
    </source>
</evidence>
<feature type="transmembrane region" description="Helical" evidence="5">
    <location>
        <begin position="249"/>
        <end position="268"/>
    </location>
</feature>
<keyword evidence="3 5" id="KW-1133">Transmembrane helix</keyword>
<evidence type="ECO:0000313" key="7">
    <source>
        <dbReference type="Proteomes" id="UP000268093"/>
    </source>
</evidence>
<evidence type="ECO:0000256" key="4">
    <source>
        <dbReference type="ARBA" id="ARBA00023136"/>
    </source>
</evidence>
<gene>
    <name evidence="6" type="ORF">BC936DRAFT_137835</name>
</gene>
<dbReference type="OrthoDB" id="1393842at2759"/>
<protein>
    <submittedName>
        <fullName evidence="6">UbiA prenyltransferase family-domain-containing protein</fullName>
    </submittedName>
</protein>
<dbReference type="PANTHER" id="PTHR42723:SF1">
    <property type="entry name" value="CHLOROPHYLL SYNTHASE, CHLOROPLASTIC"/>
    <property type="match status" value="1"/>
</dbReference>
<evidence type="ECO:0000256" key="1">
    <source>
        <dbReference type="ARBA" id="ARBA00004141"/>
    </source>
</evidence>
<reference evidence="6 7" key="1">
    <citation type="journal article" date="2018" name="New Phytol.">
        <title>Phylogenomics of Endogonaceae and evolution of mycorrhizas within Mucoromycota.</title>
        <authorList>
            <person name="Chang Y."/>
            <person name="Desiro A."/>
            <person name="Na H."/>
            <person name="Sandor L."/>
            <person name="Lipzen A."/>
            <person name="Clum A."/>
            <person name="Barry K."/>
            <person name="Grigoriev I.V."/>
            <person name="Martin F.M."/>
            <person name="Stajich J.E."/>
            <person name="Smith M.E."/>
            <person name="Bonito G."/>
            <person name="Spatafora J.W."/>
        </authorList>
    </citation>
    <scope>NUCLEOTIDE SEQUENCE [LARGE SCALE GENOMIC DNA]</scope>
    <source>
        <strain evidence="6 7">GMNB39</strain>
    </source>
</reference>
<evidence type="ECO:0000256" key="2">
    <source>
        <dbReference type="ARBA" id="ARBA00022692"/>
    </source>
</evidence>
<dbReference type="Proteomes" id="UP000268093">
    <property type="component" value="Unassembled WGS sequence"/>
</dbReference>
<proteinExistence type="predicted"/>
<organism evidence="6 7">
    <name type="scientific">Jimgerdemannia flammicorona</name>
    <dbReference type="NCBI Taxonomy" id="994334"/>
    <lineage>
        <taxon>Eukaryota</taxon>
        <taxon>Fungi</taxon>
        <taxon>Fungi incertae sedis</taxon>
        <taxon>Mucoromycota</taxon>
        <taxon>Mucoromycotina</taxon>
        <taxon>Endogonomycetes</taxon>
        <taxon>Endogonales</taxon>
        <taxon>Endogonaceae</taxon>
        <taxon>Jimgerdemannia</taxon>
    </lineage>
</organism>
<dbReference type="Pfam" id="PF01040">
    <property type="entry name" value="UbiA"/>
    <property type="match status" value="1"/>
</dbReference>
<feature type="transmembrane region" description="Helical" evidence="5">
    <location>
        <begin position="174"/>
        <end position="192"/>
    </location>
</feature>
<dbReference type="GO" id="GO:0016765">
    <property type="term" value="F:transferase activity, transferring alkyl or aryl (other than methyl) groups"/>
    <property type="evidence" value="ECO:0007669"/>
    <property type="project" value="InterPro"/>
</dbReference>
<feature type="transmembrane region" description="Helical" evidence="5">
    <location>
        <begin position="319"/>
        <end position="339"/>
    </location>
</feature>
<dbReference type="InterPro" id="IPR050475">
    <property type="entry name" value="Prenyltransferase_related"/>
</dbReference>
<keyword evidence="7" id="KW-1185">Reference proteome</keyword>
<sequence length="342" mass="38291">MPKFSYHILHIFKPHLAAIRHELVITYRLSYRDWNTTIIPSLLMALGAFYQRFLGSAAQPQGFSLTDLQYIILPCLGRLFAWSSLYLYCFNWANQILGVEEDRANKPDRPIPAGLVSIEGAKLRFSMVAILLLIVGYIVAGWGPGVFGAVLWGILIALYELGGWSRNPFLKNLFVGLGGWLMTAVVYSILVADDVVDGEYRSPGDWMHLWGLTFCLFHSSLIHMQDLRDVDVDAAAGRITFPILLGDTLTRWLTVLVLFAISYMMAFVGKESLIGAGLTMPFEAVIIEWFSLAWAAGTALRLLAYRTLQNDHVTYTVGYGGYFCIQMVYAGMCISASTWSRI</sequence>
<evidence type="ECO:0000256" key="3">
    <source>
        <dbReference type="ARBA" id="ARBA00022989"/>
    </source>
</evidence>
<comment type="caution">
    <text evidence="6">The sequence shown here is derived from an EMBL/GenBank/DDBJ whole genome shotgun (WGS) entry which is preliminary data.</text>
</comment>
<dbReference type="InterPro" id="IPR000537">
    <property type="entry name" value="UbiA_prenyltransferase"/>
</dbReference>
<dbReference type="GO" id="GO:0016020">
    <property type="term" value="C:membrane"/>
    <property type="evidence" value="ECO:0007669"/>
    <property type="project" value="UniProtKB-SubCell"/>
</dbReference>
<dbReference type="EMBL" id="RBNI01012021">
    <property type="protein sequence ID" value="RUP42961.1"/>
    <property type="molecule type" value="Genomic_DNA"/>
</dbReference>
<keyword evidence="2 5" id="KW-0812">Transmembrane</keyword>
<feature type="transmembrane region" description="Helical" evidence="5">
    <location>
        <begin position="280"/>
        <end position="299"/>
    </location>
</feature>